<reference evidence="2 3" key="1">
    <citation type="submission" date="2020-02" db="EMBL/GenBank/DDBJ databases">
        <authorList>
            <person name="Ma Q."/>
            <person name="Huang Y."/>
            <person name="Song X."/>
            <person name="Pei D."/>
        </authorList>
    </citation>
    <scope>NUCLEOTIDE SEQUENCE [LARGE SCALE GENOMIC DNA]</scope>
    <source>
        <strain evidence="2">Sxm20200214</strain>
        <tissue evidence="2">Leaf</tissue>
    </source>
</reference>
<dbReference type="InterPro" id="IPR012340">
    <property type="entry name" value="NA-bd_OB-fold"/>
</dbReference>
<sequence>MGVYMLFLVDKSSLIQAYVSIHRLNSIRELLREGAMYEVSGFDVIKSNNLFKLRNSIVAIRLNEYTKFVEVPVVANRISQLRCSASGHNSLAKCFGPLAELLHKRLETGVVHPRVTVVTTINFKFVGEESTTPDQPHNHKPIPRQHEEAPTTGKLPCE</sequence>
<evidence type="ECO:0000313" key="3">
    <source>
        <dbReference type="Proteomes" id="UP000886595"/>
    </source>
</evidence>
<organism evidence="2 3">
    <name type="scientific">Brassica carinata</name>
    <name type="common">Ethiopian mustard</name>
    <name type="synonym">Abyssinian cabbage</name>
    <dbReference type="NCBI Taxonomy" id="52824"/>
    <lineage>
        <taxon>Eukaryota</taxon>
        <taxon>Viridiplantae</taxon>
        <taxon>Streptophyta</taxon>
        <taxon>Embryophyta</taxon>
        <taxon>Tracheophyta</taxon>
        <taxon>Spermatophyta</taxon>
        <taxon>Magnoliopsida</taxon>
        <taxon>eudicotyledons</taxon>
        <taxon>Gunneridae</taxon>
        <taxon>Pentapetalae</taxon>
        <taxon>rosids</taxon>
        <taxon>malvids</taxon>
        <taxon>Brassicales</taxon>
        <taxon>Brassicaceae</taxon>
        <taxon>Brassiceae</taxon>
        <taxon>Brassica</taxon>
    </lineage>
</organism>
<evidence type="ECO:0000313" key="2">
    <source>
        <dbReference type="EMBL" id="KAG2301681.1"/>
    </source>
</evidence>
<gene>
    <name evidence="2" type="ORF">Bca52824_030332</name>
</gene>
<accession>A0A8X7V5H2</accession>
<evidence type="ECO:0000256" key="1">
    <source>
        <dbReference type="SAM" id="MobiDB-lite"/>
    </source>
</evidence>
<dbReference type="OrthoDB" id="1931061at2759"/>
<dbReference type="AlphaFoldDB" id="A0A8X7V5H2"/>
<feature type="region of interest" description="Disordered" evidence="1">
    <location>
        <begin position="128"/>
        <end position="158"/>
    </location>
</feature>
<dbReference type="Gene3D" id="2.40.50.140">
    <property type="entry name" value="Nucleic acid-binding proteins"/>
    <property type="match status" value="1"/>
</dbReference>
<name>A0A8X7V5H2_BRACI</name>
<protein>
    <submittedName>
        <fullName evidence="2">Uncharacterized protein</fullName>
    </submittedName>
</protein>
<dbReference type="Proteomes" id="UP000886595">
    <property type="component" value="Unassembled WGS sequence"/>
</dbReference>
<comment type="caution">
    <text evidence="2">The sequence shown here is derived from an EMBL/GenBank/DDBJ whole genome shotgun (WGS) entry which is preliminary data.</text>
</comment>
<keyword evidence="3" id="KW-1185">Reference proteome</keyword>
<proteinExistence type="predicted"/>
<dbReference type="EMBL" id="JAAMPC010000007">
    <property type="protein sequence ID" value="KAG2301681.1"/>
    <property type="molecule type" value="Genomic_DNA"/>
</dbReference>